<reference evidence="4" key="1">
    <citation type="journal article" date="2019" name="Int. J. Syst. Evol. Microbiol.">
        <title>The Global Catalogue of Microorganisms (GCM) 10K type strain sequencing project: providing services to taxonomists for standard genome sequencing and annotation.</title>
        <authorList>
            <consortium name="The Broad Institute Genomics Platform"/>
            <consortium name="The Broad Institute Genome Sequencing Center for Infectious Disease"/>
            <person name="Wu L."/>
            <person name="Ma J."/>
        </authorList>
    </citation>
    <scope>NUCLEOTIDE SEQUENCE [LARGE SCALE GENOMIC DNA]</scope>
    <source>
        <strain evidence="4">JCM 17808</strain>
    </source>
</reference>
<protein>
    <submittedName>
        <fullName evidence="3">Thioesterase family protein</fullName>
    </submittedName>
</protein>
<evidence type="ECO:0000259" key="1">
    <source>
        <dbReference type="Pfam" id="PF13622"/>
    </source>
</evidence>
<dbReference type="InterPro" id="IPR049450">
    <property type="entry name" value="ACOT8-like_C"/>
</dbReference>
<dbReference type="RefSeq" id="WP_345029248.1">
    <property type="nucleotide sequence ID" value="NZ_BAABGL010000002.1"/>
</dbReference>
<comment type="caution">
    <text evidence="3">The sequence shown here is derived from an EMBL/GenBank/DDBJ whole genome shotgun (WGS) entry which is preliminary data.</text>
</comment>
<feature type="domain" description="Acyl-CoA thioesterase-like N-terminal HotDog" evidence="1">
    <location>
        <begin position="20"/>
        <end position="102"/>
    </location>
</feature>
<dbReference type="Proteomes" id="UP001500642">
    <property type="component" value="Unassembled WGS sequence"/>
</dbReference>
<keyword evidence="4" id="KW-1185">Reference proteome</keyword>
<gene>
    <name evidence="3" type="ORF">GCM10023167_02780</name>
</gene>
<evidence type="ECO:0000259" key="2">
    <source>
        <dbReference type="Pfam" id="PF20789"/>
    </source>
</evidence>
<dbReference type="InterPro" id="IPR049449">
    <property type="entry name" value="TesB_ACOT8-like_N"/>
</dbReference>
<dbReference type="InterPro" id="IPR042171">
    <property type="entry name" value="Acyl-CoA_hotdog"/>
</dbReference>
<dbReference type="Pfam" id="PF13622">
    <property type="entry name" value="4HBT_3"/>
    <property type="match status" value="1"/>
</dbReference>
<evidence type="ECO:0000313" key="4">
    <source>
        <dbReference type="Proteomes" id="UP001500642"/>
    </source>
</evidence>
<dbReference type="Gene3D" id="2.40.160.210">
    <property type="entry name" value="Acyl-CoA thioesterase, double hotdog domain"/>
    <property type="match status" value="1"/>
</dbReference>
<organism evidence="3 4">
    <name type="scientific">Brevibacterium pityocampae</name>
    <dbReference type="NCBI Taxonomy" id="506594"/>
    <lineage>
        <taxon>Bacteria</taxon>
        <taxon>Bacillati</taxon>
        <taxon>Actinomycetota</taxon>
        <taxon>Actinomycetes</taxon>
        <taxon>Micrococcales</taxon>
        <taxon>Brevibacteriaceae</taxon>
        <taxon>Brevibacterium</taxon>
    </lineage>
</organism>
<name>A0ABP8J1N1_9MICO</name>
<dbReference type="EMBL" id="BAABGL010000002">
    <property type="protein sequence ID" value="GAA4383338.1"/>
    <property type="molecule type" value="Genomic_DNA"/>
</dbReference>
<dbReference type="Pfam" id="PF20789">
    <property type="entry name" value="4HBT_3C"/>
    <property type="match status" value="1"/>
</dbReference>
<evidence type="ECO:0000313" key="3">
    <source>
        <dbReference type="EMBL" id="GAA4383338.1"/>
    </source>
</evidence>
<proteinExistence type="predicted"/>
<accession>A0ABP8J1N1</accession>
<sequence>MEAFYRQLDDTRFESTPMTAGPWSPDFQHAGPPAALLARQMLAVDPKEGQRLADVRIDILGPVPVAALEITTEVIRSGRSMELVSATASAGGRPALLARAWRILAAPEDYPAVPGRRDPNDPTVVPDDLPAADERLATIPGAHTGGYGTAVEWRFIEGGDRSPALVWGRQHNALVEGEEPTGWQRALVLADSGGGVSLPVDPARHRLINCDLHVVLDREPEGEWIRMNSQSIVTPGQGGVVHTELTDVHGGIGYGLQTMVAQNMG</sequence>
<feature type="domain" description="Acyl-CoA thioesterase-like C-terminal" evidence="2">
    <location>
        <begin position="127"/>
        <end position="259"/>
    </location>
</feature>